<dbReference type="Gene3D" id="3.40.50.300">
    <property type="entry name" value="P-loop containing nucleotide triphosphate hydrolases"/>
    <property type="match status" value="1"/>
</dbReference>
<dbReference type="PANTHER" id="PTHR23305:SF18">
    <property type="entry name" value="OBG-TYPE G DOMAIN-CONTAINING PROTEIN"/>
    <property type="match status" value="1"/>
</dbReference>
<dbReference type="InterPro" id="IPR031167">
    <property type="entry name" value="G_OBG"/>
</dbReference>
<dbReference type="HAMAP" id="MF_00944">
    <property type="entry name" value="YchF_OLA1_ATPase"/>
    <property type="match status" value="1"/>
</dbReference>
<evidence type="ECO:0000256" key="6">
    <source>
        <dbReference type="HAMAP-Rule" id="MF_00944"/>
    </source>
</evidence>
<dbReference type="GO" id="GO:0005737">
    <property type="term" value="C:cytoplasm"/>
    <property type="evidence" value="ECO:0007669"/>
    <property type="project" value="TreeGrafter"/>
</dbReference>
<dbReference type="InterPro" id="IPR027417">
    <property type="entry name" value="P-loop_NTPase"/>
</dbReference>
<dbReference type="PROSITE" id="PS51880">
    <property type="entry name" value="TGS"/>
    <property type="match status" value="1"/>
</dbReference>
<evidence type="ECO:0000259" key="9">
    <source>
        <dbReference type="PROSITE" id="PS51880"/>
    </source>
</evidence>
<dbReference type="InterPro" id="IPR006073">
    <property type="entry name" value="GTP-bd"/>
</dbReference>
<dbReference type="Gene3D" id="1.10.150.300">
    <property type="entry name" value="TGS-like domain"/>
    <property type="match status" value="1"/>
</dbReference>
<reference evidence="10" key="2">
    <citation type="journal article" date="2021" name="PeerJ">
        <title>Extensive microbial diversity within the chicken gut microbiome revealed by metagenomics and culture.</title>
        <authorList>
            <person name="Gilroy R."/>
            <person name="Ravi A."/>
            <person name="Getino M."/>
            <person name="Pursley I."/>
            <person name="Horton D.L."/>
            <person name="Alikhan N.F."/>
            <person name="Baker D."/>
            <person name="Gharbi K."/>
            <person name="Hall N."/>
            <person name="Watson M."/>
            <person name="Adriaenssens E.M."/>
            <person name="Foster-Nyarko E."/>
            <person name="Jarju S."/>
            <person name="Secka A."/>
            <person name="Antonio M."/>
            <person name="Oren A."/>
            <person name="Chaudhuri R.R."/>
            <person name="La Ragione R."/>
            <person name="Hildebrand F."/>
            <person name="Pallen M.J."/>
        </authorList>
    </citation>
    <scope>NUCLEOTIDE SEQUENCE</scope>
    <source>
        <strain evidence="10">ChiHjej12B11-29160</strain>
    </source>
</reference>
<dbReference type="PRINTS" id="PR00326">
    <property type="entry name" value="GTP1OBG"/>
</dbReference>
<evidence type="ECO:0000256" key="2">
    <source>
        <dbReference type="ARBA" id="ARBA00022723"/>
    </source>
</evidence>
<dbReference type="FunFam" id="3.10.20.30:FF:000001">
    <property type="entry name" value="Ribosome-binding ATPase YchF"/>
    <property type="match status" value="1"/>
</dbReference>
<feature type="domain" description="OBG-type G" evidence="8">
    <location>
        <begin position="3"/>
        <end position="251"/>
    </location>
</feature>
<dbReference type="GO" id="GO:0016887">
    <property type="term" value="F:ATP hydrolysis activity"/>
    <property type="evidence" value="ECO:0007669"/>
    <property type="project" value="UniProtKB-UniRule"/>
</dbReference>
<feature type="coiled-coil region" evidence="7">
    <location>
        <begin position="134"/>
        <end position="161"/>
    </location>
</feature>
<dbReference type="InterPro" id="IPR012676">
    <property type="entry name" value="TGS-like"/>
</dbReference>
<dbReference type="PANTHER" id="PTHR23305">
    <property type="entry name" value="OBG GTPASE FAMILY"/>
    <property type="match status" value="1"/>
</dbReference>
<keyword evidence="7" id="KW-0175">Coiled coil</keyword>
<comment type="similarity">
    <text evidence="6">Belongs to the TRAFAC class OBG-HflX-like GTPase superfamily. OBG GTPase family. YchF/OLA1 subfamily.</text>
</comment>
<evidence type="ECO:0000256" key="5">
    <source>
        <dbReference type="ARBA" id="ARBA00022842"/>
    </source>
</evidence>
<evidence type="ECO:0000313" key="11">
    <source>
        <dbReference type="Proteomes" id="UP000824078"/>
    </source>
</evidence>
<protein>
    <recommendedName>
        <fullName evidence="6">Ribosome-binding ATPase YchF</fullName>
    </recommendedName>
</protein>
<keyword evidence="3 6" id="KW-0547">Nucleotide-binding</keyword>
<comment type="caution">
    <text evidence="10">The sequence shown here is derived from an EMBL/GenBank/DDBJ whole genome shotgun (WGS) entry which is preliminary data.</text>
</comment>
<evidence type="ECO:0000256" key="4">
    <source>
        <dbReference type="ARBA" id="ARBA00022840"/>
    </source>
</evidence>
<dbReference type="CDD" id="cd01900">
    <property type="entry name" value="YchF"/>
    <property type="match status" value="1"/>
</dbReference>
<dbReference type="InterPro" id="IPR013029">
    <property type="entry name" value="YchF_C"/>
</dbReference>
<feature type="domain" description="TGS" evidence="9">
    <location>
        <begin position="273"/>
        <end position="356"/>
    </location>
</feature>
<dbReference type="InterPro" id="IPR004095">
    <property type="entry name" value="TGS"/>
</dbReference>
<dbReference type="InterPro" id="IPR023192">
    <property type="entry name" value="TGS-like_dom_sf"/>
</dbReference>
<keyword evidence="2" id="KW-0479">Metal-binding</keyword>
<evidence type="ECO:0000256" key="7">
    <source>
        <dbReference type="SAM" id="Coils"/>
    </source>
</evidence>
<dbReference type="EMBL" id="DVMQ01000011">
    <property type="protein sequence ID" value="HIU23870.1"/>
    <property type="molecule type" value="Genomic_DNA"/>
</dbReference>
<dbReference type="PROSITE" id="PS51710">
    <property type="entry name" value="G_OBG"/>
    <property type="match status" value="1"/>
</dbReference>
<accession>A0A9D1L4J0</accession>
<dbReference type="Pfam" id="PF06071">
    <property type="entry name" value="YchF-GTPase_C"/>
    <property type="match status" value="1"/>
</dbReference>
<evidence type="ECO:0000256" key="1">
    <source>
        <dbReference type="ARBA" id="ARBA00001946"/>
    </source>
</evidence>
<organism evidence="10 11">
    <name type="scientific">Candidatus Coprovicinus avistercoris</name>
    <dbReference type="NCBI Taxonomy" id="2840754"/>
    <lineage>
        <taxon>Bacteria</taxon>
        <taxon>Bacillati</taxon>
        <taxon>Actinomycetota</taxon>
        <taxon>Coriobacteriia</taxon>
        <taxon>Coriobacteriales</taxon>
        <taxon>Coriobacteriaceae</taxon>
        <taxon>Coriobacteriaceae incertae sedis</taxon>
        <taxon>Candidatus Coprovicinus</taxon>
    </lineage>
</organism>
<dbReference type="Gene3D" id="3.10.20.30">
    <property type="match status" value="1"/>
</dbReference>
<sequence length="358" mass="38693">MSLSIGIVGLPNVGKSTLFTALTRKGGLAANYPFATIDPNVGVVDVPDARLQQLAEIAHPGRIVPATVEFVDIAGLVKGANEGEGLGNQFLANIRETDAICEVVRYFTDPNVMRETGRVGAFVDPSADADTIMTELILADIQTLEKQLPKLEKEAKRDKEQAGKFDVAKRLLAWLNEGNRAATMDMTDDERAITKGLFLLTMKPLLYVANVDEDALGAEVEPIDGEQPIPICAKVEAELSELEPEEAAEYLSDIGLERSGLETLAQAAYKLLGLQSYFTAGEMEVKAWTIPVGAKAPQAAGVIHSDFERGFIKAEVASFDDYIELGGEAGCKAAGKLRMEGKDYVVQDGDVMHFRFNV</sequence>
<evidence type="ECO:0000313" key="10">
    <source>
        <dbReference type="EMBL" id="HIU23870.1"/>
    </source>
</evidence>
<dbReference type="FunFam" id="1.10.150.300:FF:000001">
    <property type="entry name" value="Ribosome-binding ATPase YchF"/>
    <property type="match status" value="1"/>
</dbReference>
<gene>
    <name evidence="6 10" type="primary">ychF</name>
    <name evidence="10" type="ORF">IAD17_02990</name>
</gene>
<dbReference type="AlphaFoldDB" id="A0A9D1L4J0"/>
<dbReference type="PIRSF" id="PIRSF006641">
    <property type="entry name" value="CHP00092"/>
    <property type="match status" value="1"/>
</dbReference>
<keyword evidence="4 6" id="KW-0067">ATP-binding</keyword>
<comment type="function">
    <text evidence="6">ATPase that binds to both the 70S ribosome and the 50S ribosomal subunit in a nucleotide-independent manner.</text>
</comment>
<dbReference type="Pfam" id="PF01926">
    <property type="entry name" value="MMR_HSR1"/>
    <property type="match status" value="1"/>
</dbReference>
<name>A0A9D1L4J0_9ACTN</name>
<keyword evidence="5" id="KW-0460">Magnesium</keyword>
<dbReference type="GO" id="GO:0005524">
    <property type="term" value="F:ATP binding"/>
    <property type="evidence" value="ECO:0007669"/>
    <property type="project" value="UniProtKB-UniRule"/>
</dbReference>
<dbReference type="SUPFAM" id="SSF81271">
    <property type="entry name" value="TGS-like"/>
    <property type="match status" value="1"/>
</dbReference>
<evidence type="ECO:0000256" key="3">
    <source>
        <dbReference type="ARBA" id="ARBA00022741"/>
    </source>
</evidence>
<evidence type="ECO:0000259" key="8">
    <source>
        <dbReference type="PROSITE" id="PS51710"/>
    </source>
</evidence>
<dbReference type="NCBIfam" id="TIGR00092">
    <property type="entry name" value="redox-regulated ATPase YchF"/>
    <property type="match status" value="1"/>
</dbReference>
<dbReference type="Proteomes" id="UP000824078">
    <property type="component" value="Unassembled WGS sequence"/>
</dbReference>
<comment type="cofactor">
    <cofactor evidence="1">
        <name>Mg(2+)</name>
        <dbReference type="ChEBI" id="CHEBI:18420"/>
    </cofactor>
</comment>
<dbReference type="GO" id="GO:0005525">
    <property type="term" value="F:GTP binding"/>
    <property type="evidence" value="ECO:0007669"/>
    <property type="project" value="InterPro"/>
</dbReference>
<dbReference type="GO" id="GO:0046872">
    <property type="term" value="F:metal ion binding"/>
    <property type="evidence" value="ECO:0007669"/>
    <property type="project" value="UniProtKB-KW"/>
</dbReference>
<dbReference type="SUPFAM" id="SSF52540">
    <property type="entry name" value="P-loop containing nucleoside triphosphate hydrolases"/>
    <property type="match status" value="1"/>
</dbReference>
<dbReference type="InterPro" id="IPR012675">
    <property type="entry name" value="Beta-grasp_dom_sf"/>
</dbReference>
<dbReference type="GO" id="GO:0043023">
    <property type="term" value="F:ribosomal large subunit binding"/>
    <property type="evidence" value="ECO:0007669"/>
    <property type="project" value="UniProtKB-UniRule"/>
</dbReference>
<feature type="binding site" evidence="6">
    <location>
        <begin position="12"/>
        <end position="17"/>
    </location>
    <ligand>
        <name>ATP</name>
        <dbReference type="ChEBI" id="CHEBI:30616"/>
    </ligand>
</feature>
<dbReference type="InterPro" id="IPR004396">
    <property type="entry name" value="ATPase_YchF/OLA1"/>
</dbReference>
<dbReference type="InterPro" id="IPR041706">
    <property type="entry name" value="YchF_N"/>
</dbReference>
<reference evidence="10" key="1">
    <citation type="submission" date="2020-10" db="EMBL/GenBank/DDBJ databases">
        <authorList>
            <person name="Gilroy R."/>
        </authorList>
    </citation>
    <scope>NUCLEOTIDE SEQUENCE</scope>
    <source>
        <strain evidence="10">ChiHjej12B11-29160</strain>
    </source>
</reference>
<proteinExistence type="inferred from homology"/>
<dbReference type="CDD" id="cd04867">
    <property type="entry name" value="TGS_YchF_OLA1"/>
    <property type="match status" value="1"/>
</dbReference>